<organism evidence="2 3">
    <name type="scientific">Saccharomycopsis crataegensis</name>
    <dbReference type="NCBI Taxonomy" id="43959"/>
    <lineage>
        <taxon>Eukaryota</taxon>
        <taxon>Fungi</taxon>
        <taxon>Dikarya</taxon>
        <taxon>Ascomycota</taxon>
        <taxon>Saccharomycotina</taxon>
        <taxon>Saccharomycetes</taxon>
        <taxon>Saccharomycopsidaceae</taxon>
        <taxon>Saccharomycopsis</taxon>
    </lineage>
</organism>
<dbReference type="GeneID" id="90071162"/>
<dbReference type="EMBL" id="BTFZ01000001">
    <property type="protein sequence ID" value="GMM33183.1"/>
    <property type="molecule type" value="Genomic_DNA"/>
</dbReference>
<feature type="region of interest" description="Disordered" evidence="1">
    <location>
        <begin position="1"/>
        <end position="73"/>
    </location>
</feature>
<comment type="caution">
    <text evidence="2">The sequence shown here is derived from an EMBL/GenBank/DDBJ whole genome shotgun (WGS) entry which is preliminary data.</text>
</comment>
<dbReference type="Proteomes" id="UP001360560">
    <property type="component" value="Unassembled WGS sequence"/>
</dbReference>
<name>A0AAV5QEB4_9ASCO</name>
<keyword evidence="3" id="KW-1185">Reference proteome</keyword>
<sequence length="73" mass="8291">MQAPAKILSGSDEEVSNPASSNIVIFSSSDDEEEEEDESESEESNEFNKEREGMEKSKKRKLSFHTMKQMECV</sequence>
<reference evidence="2 3" key="1">
    <citation type="journal article" date="2023" name="Elife">
        <title>Identification of key yeast species and microbe-microbe interactions impacting larval growth of Drosophila in the wild.</title>
        <authorList>
            <person name="Mure A."/>
            <person name="Sugiura Y."/>
            <person name="Maeda R."/>
            <person name="Honda K."/>
            <person name="Sakurai N."/>
            <person name="Takahashi Y."/>
            <person name="Watada M."/>
            <person name="Katoh T."/>
            <person name="Gotoh A."/>
            <person name="Gotoh Y."/>
            <person name="Taniguchi I."/>
            <person name="Nakamura K."/>
            <person name="Hayashi T."/>
            <person name="Katayama T."/>
            <person name="Uemura T."/>
            <person name="Hattori Y."/>
        </authorList>
    </citation>
    <scope>NUCLEOTIDE SEQUENCE [LARGE SCALE GENOMIC DNA]</scope>
    <source>
        <strain evidence="2 3">SC-9</strain>
    </source>
</reference>
<accession>A0AAV5QEB4</accession>
<feature type="compositionally biased region" description="Acidic residues" evidence="1">
    <location>
        <begin position="29"/>
        <end position="45"/>
    </location>
</feature>
<protein>
    <submittedName>
        <fullName evidence="2">Uncharacterized protein</fullName>
    </submittedName>
</protein>
<evidence type="ECO:0000313" key="3">
    <source>
        <dbReference type="Proteomes" id="UP001360560"/>
    </source>
</evidence>
<proteinExistence type="predicted"/>
<evidence type="ECO:0000313" key="2">
    <source>
        <dbReference type="EMBL" id="GMM33183.1"/>
    </source>
</evidence>
<gene>
    <name evidence="2" type="ORF">DASC09_005080</name>
</gene>
<feature type="compositionally biased region" description="Basic and acidic residues" evidence="1">
    <location>
        <begin position="46"/>
        <end position="56"/>
    </location>
</feature>
<evidence type="ECO:0000256" key="1">
    <source>
        <dbReference type="SAM" id="MobiDB-lite"/>
    </source>
</evidence>
<dbReference type="AlphaFoldDB" id="A0AAV5QEB4"/>
<dbReference type="RefSeq" id="XP_064850183.1">
    <property type="nucleotide sequence ID" value="XM_064994111.1"/>
</dbReference>
<feature type="compositionally biased region" description="Polar residues" evidence="1">
    <location>
        <begin position="17"/>
        <end position="26"/>
    </location>
</feature>